<dbReference type="SUPFAM" id="SSF53807">
    <property type="entry name" value="Helical backbone' metal receptor"/>
    <property type="match status" value="1"/>
</dbReference>
<gene>
    <name evidence="2" type="ORF">GPA10_17165</name>
</gene>
<dbReference type="GO" id="GO:0030001">
    <property type="term" value="P:metal ion transport"/>
    <property type="evidence" value="ECO:0007669"/>
    <property type="project" value="InterPro"/>
</dbReference>
<feature type="compositionally biased region" description="Gly residues" evidence="1">
    <location>
        <begin position="53"/>
        <end position="68"/>
    </location>
</feature>
<dbReference type="AlphaFoldDB" id="A0A6L6WY55"/>
<feature type="compositionally biased region" description="Basic residues" evidence="1">
    <location>
        <begin position="21"/>
        <end position="30"/>
    </location>
</feature>
<reference evidence="2 3" key="1">
    <citation type="submission" date="2019-11" db="EMBL/GenBank/DDBJ databases">
        <title>Streptomyces typhae sp. nov., a novel endophytic actinomycete isolated from the root of cattail pollen (Typha angustifolia L.).</title>
        <authorList>
            <person name="Peng C."/>
        </authorList>
    </citation>
    <scope>NUCLEOTIDE SEQUENCE [LARGE SCALE GENOMIC DNA]</scope>
    <source>
        <strain evidence="3">p1417</strain>
    </source>
</reference>
<name>A0A6L6WY55_9ACTN</name>
<dbReference type="GO" id="GO:0046872">
    <property type="term" value="F:metal ion binding"/>
    <property type="evidence" value="ECO:0007669"/>
    <property type="project" value="InterPro"/>
</dbReference>
<dbReference type="Gene3D" id="3.40.50.1980">
    <property type="entry name" value="Nitrogenase molybdenum iron protein domain"/>
    <property type="match status" value="1"/>
</dbReference>
<sequence>MARTGVPTVPSPPFRSFCSSRRSRRSRRSARVPLLALSAALALTAAGCSDDSSGGGSDGSGGSGGKKGGPVVVATTTWEGAFAKAAGAEDVTVLVPPSTQHAPDYDPKPSDLAAVTKADFVLYAPFEPYAGKIKDAAGSKADLVRVDLDNDAAKVRGEVARLGKLFGTEKAAADWRKTFDREYARLSADLKAAWPDGRSPAVVSQVFTTWSARMAGARTVGTYGPEAVTASQLAGLSAKKPALVLDNAHMSTGEVLPDSGARQVKIVNYPGKDMDLLPVYRGAAEQLKKAMKGA</sequence>
<keyword evidence="3" id="KW-1185">Reference proteome</keyword>
<protein>
    <submittedName>
        <fullName evidence="2">ABC transporter substrate-binding protein</fullName>
    </submittedName>
</protein>
<dbReference type="InterPro" id="IPR006127">
    <property type="entry name" value="ZnuA-like"/>
</dbReference>
<organism evidence="2 3">
    <name type="scientific">Streptomyces typhae</name>
    <dbReference type="NCBI Taxonomy" id="2681492"/>
    <lineage>
        <taxon>Bacteria</taxon>
        <taxon>Bacillati</taxon>
        <taxon>Actinomycetota</taxon>
        <taxon>Actinomycetes</taxon>
        <taxon>Kitasatosporales</taxon>
        <taxon>Streptomycetaceae</taxon>
        <taxon>Streptomyces</taxon>
    </lineage>
</organism>
<evidence type="ECO:0000313" key="3">
    <source>
        <dbReference type="Proteomes" id="UP000483802"/>
    </source>
</evidence>
<feature type="region of interest" description="Disordered" evidence="1">
    <location>
        <begin position="48"/>
        <end position="68"/>
    </location>
</feature>
<comment type="caution">
    <text evidence="2">The sequence shown here is derived from an EMBL/GenBank/DDBJ whole genome shotgun (WGS) entry which is preliminary data.</text>
</comment>
<dbReference type="Pfam" id="PF01297">
    <property type="entry name" value="ZnuA"/>
    <property type="match status" value="1"/>
</dbReference>
<evidence type="ECO:0000256" key="1">
    <source>
        <dbReference type="SAM" id="MobiDB-lite"/>
    </source>
</evidence>
<feature type="region of interest" description="Disordered" evidence="1">
    <location>
        <begin position="1"/>
        <end position="30"/>
    </location>
</feature>
<proteinExistence type="predicted"/>
<dbReference type="EMBL" id="WPNZ01000008">
    <property type="protein sequence ID" value="MVO86443.1"/>
    <property type="molecule type" value="Genomic_DNA"/>
</dbReference>
<dbReference type="Proteomes" id="UP000483802">
    <property type="component" value="Unassembled WGS sequence"/>
</dbReference>
<accession>A0A6L6WY55</accession>
<dbReference type="RefSeq" id="WP_157166255.1">
    <property type="nucleotide sequence ID" value="NZ_WPNZ01000008.1"/>
</dbReference>
<evidence type="ECO:0000313" key="2">
    <source>
        <dbReference type="EMBL" id="MVO86443.1"/>
    </source>
</evidence>